<proteinExistence type="predicted"/>
<dbReference type="Proteomes" id="UP000712713">
    <property type="component" value="Unassembled WGS sequence"/>
</dbReference>
<organism evidence="1 2">
    <name type="scientific">Tessaracoccus flavescens</name>
    <dbReference type="NCBI Taxonomy" id="399497"/>
    <lineage>
        <taxon>Bacteria</taxon>
        <taxon>Bacillati</taxon>
        <taxon>Actinomycetota</taxon>
        <taxon>Actinomycetes</taxon>
        <taxon>Propionibacteriales</taxon>
        <taxon>Propionibacteriaceae</taxon>
        <taxon>Tessaracoccus</taxon>
    </lineage>
</organism>
<dbReference type="GO" id="GO:0005975">
    <property type="term" value="P:carbohydrate metabolic process"/>
    <property type="evidence" value="ECO:0007669"/>
    <property type="project" value="InterPro"/>
</dbReference>
<dbReference type="AlphaFoldDB" id="A0A921EPB5"/>
<sequence>MKCAYSFHEPWKTHDTAIIIDGLLRDGYADEAAELAAQLLRAAEGVNYRLPELFGGQTPDEAFPPAPYPASCRPQAWAAASAVTIARALGGLA</sequence>
<evidence type="ECO:0000313" key="1">
    <source>
        <dbReference type="EMBL" id="HJE51264.1"/>
    </source>
</evidence>
<dbReference type="SUPFAM" id="SSF48208">
    <property type="entry name" value="Six-hairpin glycosidases"/>
    <property type="match status" value="1"/>
</dbReference>
<dbReference type="InterPro" id="IPR012341">
    <property type="entry name" value="6hp_glycosidase-like_sf"/>
</dbReference>
<reference evidence="1" key="2">
    <citation type="submission" date="2021-09" db="EMBL/GenBank/DDBJ databases">
        <authorList>
            <person name="Gilroy R."/>
        </authorList>
    </citation>
    <scope>NUCLEOTIDE SEQUENCE</scope>
    <source>
        <strain evidence="1">ChiGjej3B3-7470</strain>
    </source>
</reference>
<dbReference type="EMBL" id="DYZF01000116">
    <property type="protein sequence ID" value="HJE51264.1"/>
    <property type="molecule type" value="Genomic_DNA"/>
</dbReference>
<reference evidence="1" key="1">
    <citation type="journal article" date="2021" name="PeerJ">
        <title>Extensive microbial diversity within the chicken gut microbiome revealed by metagenomics and culture.</title>
        <authorList>
            <person name="Gilroy R."/>
            <person name="Ravi A."/>
            <person name="Getino M."/>
            <person name="Pursley I."/>
            <person name="Horton D.L."/>
            <person name="Alikhan N.F."/>
            <person name="Baker D."/>
            <person name="Gharbi K."/>
            <person name="Hall N."/>
            <person name="Watson M."/>
            <person name="Adriaenssens E.M."/>
            <person name="Foster-Nyarko E."/>
            <person name="Jarju S."/>
            <person name="Secka A."/>
            <person name="Antonio M."/>
            <person name="Oren A."/>
            <person name="Chaudhuri R.R."/>
            <person name="La Ragione R."/>
            <person name="Hildebrand F."/>
            <person name="Pallen M.J."/>
        </authorList>
    </citation>
    <scope>NUCLEOTIDE SEQUENCE</scope>
    <source>
        <strain evidence="1">ChiGjej3B3-7470</strain>
    </source>
</reference>
<evidence type="ECO:0008006" key="3">
    <source>
        <dbReference type="Google" id="ProtNLM"/>
    </source>
</evidence>
<gene>
    <name evidence="1" type="ORF">K8V15_04690</name>
</gene>
<dbReference type="Gene3D" id="1.50.10.10">
    <property type="match status" value="1"/>
</dbReference>
<accession>A0A921EPB5</accession>
<evidence type="ECO:0000313" key="2">
    <source>
        <dbReference type="Proteomes" id="UP000712713"/>
    </source>
</evidence>
<protein>
    <recommendedName>
        <fullName evidence="3">Glycogen debranching enzyme C-terminal domain-containing protein</fullName>
    </recommendedName>
</protein>
<name>A0A921EPB5_9ACTN</name>
<comment type="caution">
    <text evidence="1">The sequence shown here is derived from an EMBL/GenBank/DDBJ whole genome shotgun (WGS) entry which is preliminary data.</text>
</comment>
<dbReference type="InterPro" id="IPR008928">
    <property type="entry name" value="6-hairpin_glycosidase_sf"/>
</dbReference>